<keyword evidence="1" id="KW-0547">Nucleotide-binding</keyword>
<dbReference type="InterPro" id="IPR043129">
    <property type="entry name" value="ATPase_NBD"/>
</dbReference>
<reference evidence="5 6" key="1">
    <citation type="submission" date="2023-07" db="EMBL/GenBank/DDBJ databases">
        <title>Sequencing the genomes of 1000 actinobacteria strains.</title>
        <authorList>
            <person name="Klenk H.-P."/>
        </authorList>
    </citation>
    <scope>NUCLEOTIDE SEQUENCE [LARGE SCALE GENOMIC DNA]</scope>
    <source>
        <strain evidence="5 6">DSM 44710</strain>
    </source>
</reference>
<protein>
    <submittedName>
        <fullName evidence="5">Molecular chaperone DnaK (HSP70)</fullName>
    </submittedName>
</protein>
<keyword evidence="2" id="KW-0067">ATP-binding</keyword>
<evidence type="ECO:0000256" key="1">
    <source>
        <dbReference type="ARBA" id="ARBA00022741"/>
    </source>
</evidence>
<dbReference type="PANTHER" id="PTHR19375">
    <property type="entry name" value="HEAT SHOCK PROTEIN 70KDA"/>
    <property type="match status" value="1"/>
</dbReference>
<dbReference type="Proteomes" id="UP001240984">
    <property type="component" value="Unassembled WGS sequence"/>
</dbReference>
<dbReference type="Pfam" id="PF00012">
    <property type="entry name" value="HSP70"/>
    <property type="match status" value="1"/>
</dbReference>
<dbReference type="EMBL" id="JAUSRA010000001">
    <property type="protein sequence ID" value="MDP9799621.1"/>
    <property type="molecule type" value="Genomic_DNA"/>
</dbReference>
<evidence type="ECO:0000256" key="4">
    <source>
        <dbReference type="SAM" id="MobiDB-lite"/>
    </source>
</evidence>
<evidence type="ECO:0000313" key="5">
    <source>
        <dbReference type="EMBL" id="MDP9799621.1"/>
    </source>
</evidence>
<feature type="region of interest" description="Disordered" evidence="4">
    <location>
        <begin position="362"/>
        <end position="424"/>
    </location>
</feature>
<dbReference type="RefSeq" id="WP_306838567.1">
    <property type="nucleotide sequence ID" value="NZ_JAUSRA010000001.1"/>
</dbReference>
<dbReference type="Gene3D" id="3.90.640.10">
    <property type="entry name" value="Actin, Chain A, domain 4"/>
    <property type="match status" value="1"/>
</dbReference>
<evidence type="ECO:0000256" key="3">
    <source>
        <dbReference type="ARBA" id="ARBA00023186"/>
    </source>
</evidence>
<accession>A0ABT9N897</accession>
<dbReference type="Gene3D" id="3.30.420.40">
    <property type="match status" value="2"/>
</dbReference>
<gene>
    <name evidence="5" type="ORF">J2S43_008133</name>
</gene>
<organism evidence="5 6">
    <name type="scientific">Catenuloplanes nepalensis</name>
    <dbReference type="NCBI Taxonomy" id="587533"/>
    <lineage>
        <taxon>Bacteria</taxon>
        <taxon>Bacillati</taxon>
        <taxon>Actinomycetota</taxon>
        <taxon>Actinomycetes</taxon>
        <taxon>Micromonosporales</taxon>
        <taxon>Micromonosporaceae</taxon>
        <taxon>Catenuloplanes</taxon>
    </lineage>
</organism>
<dbReference type="InterPro" id="IPR013126">
    <property type="entry name" value="Hsp_70_fam"/>
</dbReference>
<proteinExistence type="predicted"/>
<evidence type="ECO:0000256" key="2">
    <source>
        <dbReference type="ARBA" id="ARBA00022840"/>
    </source>
</evidence>
<keyword evidence="3" id="KW-0143">Chaperone</keyword>
<sequence length="447" mass="46043">MAYVLGIDIGGTHVTAAVGVLADGTWKRPTPVRLRGDSDEAPAVLHVDPEGALQVGDPAERGPVLRPGVVAREFAGRIGADAPVLLRGERWSPQTLTAIVARRVTDLVHDREGRPPARVVVAHPATFTAHHVSALRAALADVGLAAEPLPEPVLAAEGHAARGGTGARALAVLTIGGTGFEASVVTRTNPITYAVRATRTGAEQIGGADLDEALAHHAYDALRPEIGPLATDAERHLRILHDLRAESRYTREQLSHAGEAEIILPLHPGEIRLTVTRDQLATLLRPLLDHPAATLARAVAASGVPPHHLGGVLLAGGTAHTPLLAELCAAHLPGVTILPPGGATLVAEGAAAVAAQLAAGLHDAPPDTGRRGTAVWEPEPGQEPSVLPAPASDGRAHTPDAPPRPPVRISTPDLPGRRRTRRAQGMNASAAALVLAVGAFAPGIPIG</sequence>
<dbReference type="SUPFAM" id="SSF53067">
    <property type="entry name" value="Actin-like ATPase domain"/>
    <property type="match status" value="2"/>
</dbReference>
<evidence type="ECO:0000313" key="6">
    <source>
        <dbReference type="Proteomes" id="UP001240984"/>
    </source>
</evidence>
<comment type="caution">
    <text evidence="5">The sequence shown here is derived from an EMBL/GenBank/DDBJ whole genome shotgun (WGS) entry which is preliminary data.</text>
</comment>
<keyword evidence="6" id="KW-1185">Reference proteome</keyword>
<name>A0ABT9N897_9ACTN</name>